<dbReference type="EMBL" id="ADBV01022770">
    <property type="protein sequence ID" value="EJW70252.1"/>
    <property type="molecule type" value="Genomic_DNA"/>
</dbReference>
<evidence type="ECO:0000259" key="1">
    <source>
        <dbReference type="Pfam" id="PF23726"/>
    </source>
</evidence>
<comment type="caution">
    <text evidence="2">The sequence shown here is derived from an EMBL/GenBank/DDBJ whole genome shotgun (WGS) entry which is preliminary data.</text>
</comment>
<accession>J9E025</accession>
<evidence type="ECO:0000313" key="2">
    <source>
        <dbReference type="EMBL" id="EJW70252.1"/>
    </source>
</evidence>
<dbReference type="AlphaFoldDB" id="J9E025"/>
<organism evidence="2 3">
    <name type="scientific">Wuchereria bancrofti</name>
    <dbReference type="NCBI Taxonomy" id="6293"/>
    <lineage>
        <taxon>Eukaryota</taxon>
        <taxon>Metazoa</taxon>
        <taxon>Ecdysozoa</taxon>
        <taxon>Nematoda</taxon>
        <taxon>Chromadorea</taxon>
        <taxon>Rhabditida</taxon>
        <taxon>Spirurina</taxon>
        <taxon>Spiruromorpha</taxon>
        <taxon>Filarioidea</taxon>
        <taxon>Onchocercidae</taxon>
        <taxon>Wuchereria</taxon>
    </lineage>
</organism>
<feature type="non-terminal residue" evidence="2">
    <location>
        <position position="1"/>
    </location>
</feature>
<reference evidence="3" key="1">
    <citation type="submission" date="2012-08" db="EMBL/GenBank/DDBJ databases">
        <title>The Genome Sequence of Wuchereria bancrofti.</title>
        <authorList>
            <person name="Nutman T.B."/>
            <person name="Fink D.L."/>
            <person name="Russ C."/>
            <person name="Young S."/>
            <person name="Zeng Q."/>
            <person name="Koehrsen M."/>
            <person name="Alvarado L."/>
            <person name="Berlin A."/>
            <person name="Chapman S.B."/>
            <person name="Chen Z."/>
            <person name="Freedman E."/>
            <person name="Gellesch M."/>
            <person name="Goldberg J."/>
            <person name="Griggs A."/>
            <person name="Gujja S."/>
            <person name="Heilman E.R."/>
            <person name="Heiman D."/>
            <person name="Hepburn T."/>
            <person name="Howarth C."/>
            <person name="Jen D."/>
            <person name="Larson L."/>
            <person name="Lewis B."/>
            <person name="Mehta T."/>
            <person name="Park D."/>
            <person name="Pearson M."/>
            <person name="Roberts A."/>
            <person name="Saif S."/>
            <person name="Shea T."/>
            <person name="Shenoy N."/>
            <person name="Sisk P."/>
            <person name="Stolte C."/>
            <person name="Sykes S."/>
            <person name="Walk T."/>
            <person name="White J."/>
            <person name="Yandava C."/>
            <person name="Haas B."/>
            <person name="Henn M.R."/>
            <person name="Nusbaum C."/>
            <person name="Birren B."/>
        </authorList>
    </citation>
    <scope>NUCLEOTIDE SEQUENCE [LARGE SCALE GENOMIC DNA]</scope>
    <source>
        <strain evidence="3">NA</strain>
    </source>
</reference>
<evidence type="ECO:0000313" key="3">
    <source>
        <dbReference type="Proteomes" id="UP000004810"/>
    </source>
</evidence>
<dbReference type="Proteomes" id="UP000004810">
    <property type="component" value="Unassembled WGS sequence"/>
</dbReference>
<dbReference type="Pfam" id="PF23726">
    <property type="entry name" value="Beta-prop_RSE1_2nd"/>
    <property type="match status" value="1"/>
</dbReference>
<feature type="non-terminal residue" evidence="2">
    <location>
        <position position="52"/>
    </location>
</feature>
<feature type="domain" description="RSE1/DDB1/CPSF1 second beta-propeller" evidence="1">
    <location>
        <begin position="1"/>
        <end position="49"/>
    </location>
</feature>
<dbReference type="Gene3D" id="2.130.10.10">
    <property type="entry name" value="YVTN repeat-like/Quinoprotein amine dehydrogenase"/>
    <property type="match status" value="1"/>
</dbReference>
<dbReference type="InterPro" id="IPR015943">
    <property type="entry name" value="WD40/YVTN_repeat-like_dom_sf"/>
</dbReference>
<proteinExistence type="predicted"/>
<dbReference type="InterPro" id="IPR058543">
    <property type="entry name" value="Beta-prop_RSE1/DDB1/CPSF1_2nd"/>
</dbReference>
<protein>
    <recommendedName>
        <fullName evidence="1">RSE1/DDB1/CPSF1 second beta-propeller domain-containing protein</fullName>
    </recommendedName>
</protein>
<gene>
    <name evidence="2" type="ORF">WUBG_18844</name>
</gene>
<sequence>IMAASSRAWLLYDYQSRFHLTPLSYAALEFAAGFSSEQCPEGIVAIAEKYFK</sequence>
<name>J9E025_WUCBA</name>